<dbReference type="PANTHER" id="PTHR46847">
    <property type="entry name" value="D-ALLOSE-BINDING PERIPLASMIC PROTEIN-RELATED"/>
    <property type="match status" value="1"/>
</dbReference>
<protein>
    <submittedName>
        <fullName evidence="6">Sugar ABC transporter substrate-binding protein</fullName>
    </submittedName>
</protein>
<accession>A0ABQ5ZS38</accession>
<name>A0ABQ5ZS38_9HYPH</name>
<reference evidence="7" key="1">
    <citation type="journal article" date="2019" name="Int. J. Syst. Evol. Microbiol.">
        <title>The Global Catalogue of Microorganisms (GCM) 10K type strain sequencing project: providing services to taxonomists for standard genome sequencing and annotation.</title>
        <authorList>
            <consortium name="The Broad Institute Genomics Platform"/>
            <consortium name="The Broad Institute Genome Sequencing Center for Infectious Disease"/>
            <person name="Wu L."/>
            <person name="Ma J."/>
        </authorList>
    </citation>
    <scope>NUCLEOTIDE SEQUENCE [LARGE SCALE GENOMIC DNA]</scope>
    <source>
        <strain evidence="7">NBRC 102122</strain>
    </source>
</reference>
<dbReference type="Proteomes" id="UP001156702">
    <property type="component" value="Unassembled WGS sequence"/>
</dbReference>
<dbReference type="Gene3D" id="3.40.50.2300">
    <property type="match status" value="2"/>
</dbReference>
<dbReference type="Pfam" id="PF13407">
    <property type="entry name" value="Peripla_BP_4"/>
    <property type="match status" value="1"/>
</dbReference>
<dbReference type="InterPro" id="IPR025997">
    <property type="entry name" value="SBP_2_dom"/>
</dbReference>
<comment type="similarity">
    <text evidence="2">Belongs to the bacterial solute-binding protein 2 family.</text>
</comment>
<keyword evidence="7" id="KW-1185">Reference proteome</keyword>
<dbReference type="PANTHER" id="PTHR46847:SF1">
    <property type="entry name" value="D-ALLOSE-BINDING PERIPLASMIC PROTEIN-RELATED"/>
    <property type="match status" value="1"/>
</dbReference>
<comment type="caution">
    <text evidence="6">The sequence shown here is derived from an EMBL/GenBank/DDBJ whole genome shotgun (WGS) entry which is preliminary data.</text>
</comment>
<feature type="chain" id="PRO_5045316216" evidence="4">
    <location>
        <begin position="25"/>
        <end position="393"/>
    </location>
</feature>
<evidence type="ECO:0000256" key="3">
    <source>
        <dbReference type="ARBA" id="ARBA00022729"/>
    </source>
</evidence>
<evidence type="ECO:0000313" key="7">
    <source>
        <dbReference type="Proteomes" id="UP001156702"/>
    </source>
</evidence>
<organism evidence="6 7">
    <name type="scientific">Shinella yambaruensis</name>
    <dbReference type="NCBI Taxonomy" id="415996"/>
    <lineage>
        <taxon>Bacteria</taxon>
        <taxon>Pseudomonadati</taxon>
        <taxon>Pseudomonadota</taxon>
        <taxon>Alphaproteobacteria</taxon>
        <taxon>Hyphomicrobiales</taxon>
        <taxon>Rhizobiaceae</taxon>
        <taxon>Shinella</taxon>
    </lineage>
</organism>
<evidence type="ECO:0000256" key="1">
    <source>
        <dbReference type="ARBA" id="ARBA00004196"/>
    </source>
</evidence>
<keyword evidence="3 4" id="KW-0732">Signal</keyword>
<dbReference type="EMBL" id="BSOP01000039">
    <property type="protein sequence ID" value="GLR53529.1"/>
    <property type="molecule type" value="Genomic_DNA"/>
</dbReference>
<sequence>MKWNLAALASATALALTIAGTAAAEDFHGFDPASFDGAMLSAEQLQAMVKDATAVTPPRNGSKYVIGFANLQRDMTFGVVVEKGIQANADAAGVELTIADNRLDGPTALANAQSFVQRNVDYVIEFQTDVNFGPTVMNVFNQDNVKVAAIDIPMEGATFFGANNPKSGFMGGSYLGQAAIAKFGADKVKQGYYVIGELPQSGAIPAMRTEGQQAGFLSAVPDFPKEQMLRIDTKNTLQESFTQMTNLLGRIPDGVPIMINAINDQSAIGMLRAVKQAGRDADVIAVGNGADETQALAEEPELVAATGYFPERYGNYLIPIALAALAGKELPPAVLVNHVMITKANVCEYYKDYKCGEKPNFDYAFPQAEFEAHLASLKGQESLKGYETLIPSK</sequence>
<evidence type="ECO:0000313" key="6">
    <source>
        <dbReference type="EMBL" id="GLR53529.1"/>
    </source>
</evidence>
<dbReference type="InterPro" id="IPR028082">
    <property type="entry name" value="Peripla_BP_I"/>
</dbReference>
<comment type="subcellular location">
    <subcellularLocation>
        <location evidence="1">Cell envelope</location>
    </subcellularLocation>
</comment>
<evidence type="ECO:0000259" key="5">
    <source>
        <dbReference type="Pfam" id="PF13407"/>
    </source>
</evidence>
<evidence type="ECO:0000256" key="2">
    <source>
        <dbReference type="ARBA" id="ARBA00007639"/>
    </source>
</evidence>
<evidence type="ECO:0000256" key="4">
    <source>
        <dbReference type="SAM" id="SignalP"/>
    </source>
</evidence>
<proteinExistence type="inferred from homology"/>
<feature type="domain" description="Periplasmic binding protein" evidence="5">
    <location>
        <begin position="66"/>
        <end position="329"/>
    </location>
</feature>
<gene>
    <name evidence="6" type="ORF">GCM10007923_47440</name>
</gene>
<feature type="signal peptide" evidence="4">
    <location>
        <begin position="1"/>
        <end position="24"/>
    </location>
</feature>
<dbReference type="RefSeq" id="WP_244769710.1">
    <property type="nucleotide sequence ID" value="NZ_BSOP01000039.1"/>
</dbReference>
<dbReference type="SUPFAM" id="SSF53822">
    <property type="entry name" value="Periplasmic binding protein-like I"/>
    <property type="match status" value="1"/>
</dbReference>